<accession>A0A7W8LQX4</accession>
<feature type="chain" id="PRO_5031223598" description="Peptidase MA-like domain-containing protein" evidence="1">
    <location>
        <begin position="21"/>
        <end position="394"/>
    </location>
</feature>
<dbReference type="EMBL" id="JACHFN010000010">
    <property type="protein sequence ID" value="MBB5235204.1"/>
    <property type="molecule type" value="Genomic_DNA"/>
</dbReference>
<feature type="signal peptide" evidence="1">
    <location>
        <begin position="1"/>
        <end position="20"/>
    </location>
</feature>
<protein>
    <recommendedName>
        <fullName evidence="4">Peptidase MA-like domain-containing protein</fullName>
    </recommendedName>
</protein>
<evidence type="ECO:0000313" key="2">
    <source>
        <dbReference type="EMBL" id="MBB5235204.1"/>
    </source>
</evidence>
<name>A0A7W8LQX4_9DEIO</name>
<dbReference type="Proteomes" id="UP000525389">
    <property type="component" value="Unassembled WGS sequence"/>
</dbReference>
<reference evidence="2 3" key="1">
    <citation type="submission" date="2020-08" db="EMBL/GenBank/DDBJ databases">
        <title>Genomic Encyclopedia of Type Strains, Phase IV (KMG-IV): sequencing the most valuable type-strain genomes for metagenomic binning, comparative biology and taxonomic classification.</title>
        <authorList>
            <person name="Goeker M."/>
        </authorList>
    </citation>
    <scope>NUCLEOTIDE SEQUENCE [LARGE SCALE GENOMIC DNA]</scope>
    <source>
        <strain evidence="2 3">DSM 101791</strain>
    </source>
</reference>
<dbReference type="AlphaFoldDB" id="A0A7W8LQX4"/>
<evidence type="ECO:0000313" key="3">
    <source>
        <dbReference type="Proteomes" id="UP000525389"/>
    </source>
</evidence>
<dbReference type="RefSeq" id="WP_184030065.1">
    <property type="nucleotide sequence ID" value="NZ_JACHFN010000010.1"/>
</dbReference>
<sequence>MTFRAALLLGLTLLPPAAHAQRTPQELAAALQRTARAGDAPAYRALLAPEGTFAVEGANFAADLARRVPRDVTFTFSDLRGEGARAAATLTLAWTRVPEGQTGSRAGGQPNRVSLPVQLVRVGEVWRYAGEAFLAVSPSPVPADPAPAQTGTAQTGTAQTGTLLALAVPGLPERVAPLAGLLPRAAREVRAVLGLDVPGNAVVKVYPDAERLSASVALSLQPVSGWNEPGEAIKLALPGGAPAQAEASALRVLTHEFTHLAVGVAAQRAGGPQGDKRIPWWLHEGLANFAARAFTAGASWQSGQARANAYARAGWVPLSELADFPAVPENRWDHAYRQGLGVVEFLAGKQGRDAPWRLAQAFAQTGDRDRAARALGFASFAALEREARAWLAAR</sequence>
<evidence type="ECO:0000256" key="1">
    <source>
        <dbReference type="SAM" id="SignalP"/>
    </source>
</evidence>
<gene>
    <name evidence="2" type="ORF">HNQ09_002656</name>
</gene>
<dbReference type="InterPro" id="IPR032710">
    <property type="entry name" value="NTF2-like_dom_sf"/>
</dbReference>
<keyword evidence="3" id="KW-1185">Reference proteome</keyword>
<keyword evidence="1" id="KW-0732">Signal</keyword>
<evidence type="ECO:0008006" key="4">
    <source>
        <dbReference type="Google" id="ProtNLM"/>
    </source>
</evidence>
<organism evidence="2 3">
    <name type="scientific">Deinococcus budaensis</name>
    <dbReference type="NCBI Taxonomy" id="1665626"/>
    <lineage>
        <taxon>Bacteria</taxon>
        <taxon>Thermotogati</taxon>
        <taxon>Deinococcota</taxon>
        <taxon>Deinococci</taxon>
        <taxon>Deinococcales</taxon>
        <taxon>Deinococcaceae</taxon>
        <taxon>Deinococcus</taxon>
    </lineage>
</organism>
<proteinExistence type="predicted"/>
<comment type="caution">
    <text evidence="2">The sequence shown here is derived from an EMBL/GenBank/DDBJ whole genome shotgun (WGS) entry which is preliminary data.</text>
</comment>
<dbReference type="SUPFAM" id="SSF54427">
    <property type="entry name" value="NTF2-like"/>
    <property type="match status" value="1"/>
</dbReference>